<dbReference type="SUPFAM" id="SSF55874">
    <property type="entry name" value="ATPase domain of HSP90 chaperone/DNA topoisomerase II/histidine kinase"/>
    <property type="match status" value="1"/>
</dbReference>
<evidence type="ECO:0000256" key="5">
    <source>
        <dbReference type="ARBA" id="ARBA00022553"/>
    </source>
</evidence>
<dbReference type="SMART" id="SM00388">
    <property type="entry name" value="HisKA"/>
    <property type="match status" value="1"/>
</dbReference>
<dbReference type="PROSITE" id="PS50109">
    <property type="entry name" value="HIS_KIN"/>
    <property type="match status" value="1"/>
</dbReference>
<feature type="transmembrane region" description="Helical" evidence="16">
    <location>
        <begin position="281"/>
        <end position="302"/>
    </location>
</feature>
<comment type="subcellular location">
    <subcellularLocation>
        <location evidence="2">Cell membrane</location>
        <topology evidence="2">Multi-pass membrane protein</topology>
    </subcellularLocation>
</comment>
<dbReference type="SMART" id="SM00387">
    <property type="entry name" value="HATPase_c"/>
    <property type="match status" value="1"/>
</dbReference>
<keyword evidence="9" id="KW-0418">Kinase</keyword>
<keyword evidence="15" id="KW-0175">Coiled coil</keyword>
<comment type="catalytic activity">
    <reaction evidence="1">
        <text>ATP + protein L-histidine = ADP + protein N-phospho-L-histidine.</text>
        <dbReference type="EC" id="2.7.13.3"/>
    </reaction>
</comment>
<feature type="coiled-coil region" evidence="15">
    <location>
        <begin position="336"/>
        <end position="370"/>
    </location>
</feature>
<dbReference type="SUPFAM" id="SSF47384">
    <property type="entry name" value="Homodimeric domain of signal transducing histidine kinase"/>
    <property type="match status" value="1"/>
</dbReference>
<evidence type="ECO:0000256" key="13">
    <source>
        <dbReference type="ARBA" id="ARBA00023136"/>
    </source>
</evidence>
<evidence type="ECO:0000259" key="18">
    <source>
        <dbReference type="PROSITE" id="PS50110"/>
    </source>
</evidence>
<evidence type="ECO:0000256" key="6">
    <source>
        <dbReference type="ARBA" id="ARBA00022679"/>
    </source>
</evidence>
<evidence type="ECO:0000256" key="16">
    <source>
        <dbReference type="SAM" id="Phobius"/>
    </source>
</evidence>
<dbReference type="EMBL" id="JABBXH010000010">
    <property type="protein sequence ID" value="NMP33553.1"/>
    <property type="molecule type" value="Genomic_DNA"/>
</dbReference>
<keyword evidence="13 16" id="KW-0472">Membrane</keyword>
<dbReference type="Proteomes" id="UP000568664">
    <property type="component" value="Unassembled WGS sequence"/>
</dbReference>
<dbReference type="SUPFAM" id="SSF52172">
    <property type="entry name" value="CheY-like"/>
    <property type="match status" value="1"/>
</dbReference>
<dbReference type="InterPro" id="IPR011006">
    <property type="entry name" value="CheY-like_superfamily"/>
</dbReference>
<evidence type="ECO:0000256" key="3">
    <source>
        <dbReference type="ARBA" id="ARBA00012438"/>
    </source>
</evidence>
<dbReference type="InterPro" id="IPR001789">
    <property type="entry name" value="Sig_transdc_resp-reg_receiver"/>
</dbReference>
<evidence type="ECO:0000256" key="4">
    <source>
        <dbReference type="ARBA" id="ARBA00022475"/>
    </source>
</evidence>
<evidence type="ECO:0000256" key="10">
    <source>
        <dbReference type="ARBA" id="ARBA00022840"/>
    </source>
</evidence>
<evidence type="ECO:0000256" key="2">
    <source>
        <dbReference type="ARBA" id="ARBA00004651"/>
    </source>
</evidence>
<dbReference type="InterPro" id="IPR005467">
    <property type="entry name" value="His_kinase_dom"/>
</dbReference>
<evidence type="ECO:0000256" key="7">
    <source>
        <dbReference type="ARBA" id="ARBA00022692"/>
    </source>
</evidence>
<dbReference type="PANTHER" id="PTHR45339">
    <property type="entry name" value="HYBRID SIGNAL TRANSDUCTION HISTIDINE KINASE J"/>
    <property type="match status" value="1"/>
</dbReference>
<dbReference type="CDD" id="cd16922">
    <property type="entry name" value="HATPase_EvgS-ArcB-TorS-like"/>
    <property type="match status" value="1"/>
</dbReference>
<dbReference type="CDD" id="cd00082">
    <property type="entry name" value="HisKA"/>
    <property type="match status" value="1"/>
</dbReference>
<accession>A0A7Y0LFJ5</accession>
<evidence type="ECO:0000256" key="8">
    <source>
        <dbReference type="ARBA" id="ARBA00022741"/>
    </source>
</evidence>
<dbReference type="FunFam" id="3.30.565.10:FF:000010">
    <property type="entry name" value="Sensor histidine kinase RcsC"/>
    <property type="match status" value="1"/>
</dbReference>
<dbReference type="FunFam" id="1.10.287.130:FF:000003">
    <property type="entry name" value="Histidine kinase"/>
    <property type="match status" value="1"/>
</dbReference>
<dbReference type="InterPro" id="IPR003661">
    <property type="entry name" value="HisK_dim/P_dom"/>
</dbReference>
<dbReference type="AlphaFoldDB" id="A0A7Y0LFJ5"/>
<evidence type="ECO:0000259" key="17">
    <source>
        <dbReference type="PROSITE" id="PS50109"/>
    </source>
</evidence>
<organism evidence="19 20">
    <name type="scientific">Thalassotalea algicola</name>
    <dbReference type="NCBI Taxonomy" id="2716224"/>
    <lineage>
        <taxon>Bacteria</taxon>
        <taxon>Pseudomonadati</taxon>
        <taxon>Pseudomonadota</taxon>
        <taxon>Gammaproteobacteria</taxon>
        <taxon>Alteromonadales</taxon>
        <taxon>Colwelliaceae</taxon>
        <taxon>Thalassotalea</taxon>
    </lineage>
</organism>
<feature type="domain" description="Response regulatory" evidence="18">
    <location>
        <begin position="787"/>
        <end position="907"/>
    </location>
</feature>
<dbReference type="InterPro" id="IPR004358">
    <property type="entry name" value="Sig_transdc_His_kin-like_C"/>
</dbReference>
<evidence type="ECO:0000256" key="14">
    <source>
        <dbReference type="PROSITE-ProRule" id="PRU00169"/>
    </source>
</evidence>
<evidence type="ECO:0000256" key="1">
    <source>
        <dbReference type="ARBA" id="ARBA00000085"/>
    </source>
</evidence>
<evidence type="ECO:0000256" key="11">
    <source>
        <dbReference type="ARBA" id="ARBA00022989"/>
    </source>
</evidence>
<dbReference type="InterPro" id="IPR003594">
    <property type="entry name" value="HATPase_dom"/>
</dbReference>
<keyword evidence="10" id="KW-0067">ATP-binding</keyword>
<dbReference type="Gene3D" id="1.10.287.130">
    <property type="match status" value="1"/>
</dbReference>
<feature type="domain" description="Histidine kinase" evidence="17">
    <location>
        <begin position="384"/>
        <end position="605"/>
    </location>
</feature>
<dbReference type="Gene3D" id="3.40.50.2300">
    <property type="match status" value="1"/>
</dbReference>
<dbReference type="SMART" id="SM00448">
    <property type="entry name" value="REC"/>
    <property type="match status" value="1"/>
</dbReference>
<dbReference type="GO" id="GO:0000155">
    <property type="term" value="F:phosphorelay sensor kinase activity"/>
    <property type="evidence" value="ECO:0007669"/>
    <property type="project" value="InterPro"/>
</dbReference>
<evidence type="ECO:0000256" key="15">
    <source>
        <dbReference type="SAM" id="Coils"/>
    </source>
</evidence>
<comment type="caution">
    <text evidence="19">The sequence shown here is derived from an EMBL/GenBank/DDBJ whole genome shotgun (WGS) entry which is preliminary data.</text>
</comment>
<feature type="modified residue" description="4-aspartylphosphate" evidence="14">
    <location>
        <position position="837"/>
    </location>
</feature>
<keyword evidence="12" id="KW-0902">Two-component regulatory system</keyword>
<dbReference type="Gene3D" id="3.30.565.10">
    <property type="entry name" value="Histidine kinase-like ATPase, C-terminal domain"/>
    <property type="match status" value="1"/>
</dbReference>
<dbReference type="RefSeq" id="WP_211185424.1">
    <property type="nucleotide sequence ID" value="NZ_JABBXH010000010.1"/>
</dbReference>
<dbReference type="InterPro" id="IPR036097">
    <property type="entry name" value="HisK_dim/P_sf"/>
</dbReference>
<dbReference type="PROSITE" id="PS50110">
    <property type="entry name" value="RESPONSE_REGULATORY"/>
    <property type="match status" value="1"/>
</dbReference>
<evidence type="ECO:0000313" key="19">
    <source>
        <dbReference type="EMBL" id="NMP33553.1"/>
    </source>
</evidence>
<evidence type="ECO:0000256" key="9">
    <source>
        <dbReference type="ARBA" id="ARBA00022777"/>
    </source>
</evidence>
<dbReference type="InterPro" id="IPR036890">
    <property type="entry name" value="HATPase_C_sf"/>
</dbReference>
<dbReference type="EC" id="2.7.13.3" evidence="3"/>
<proteinExistence type="predicted"/>
<evidence type="ECO:0000313" key="20">
    <source>
        <dbReference type="Proteomes" id="UP000568664"/>
    </source>
</evidence>
<keyword evidence="5 14" id="KW-0597">Phosphoprotein</keyword>
<dbReference type="GO" id="GO:0005524">
    <property type="term" value="F:ATP binding"/>
    <property type="evidence" value="ECO:0007669"/>
    <property type="project" value="UniProtKB-KW"/>
</dbReference>
<dbReference type="Pfam" id="PF00512">
    <property type="entry name" value="HisKA"/>
    <property type="match status" value="1"/>
</dbReference>
<dbReference type="GO" id="GO:0005886">
    <property type="term" value="C:plasma membrane"/>
    <property type="evidence" value="ECO:0007669"/>
    <property type="project" value="UniProtKB-SubCell"/>
</dbReference>
<keyword evidence="8" id="KW-0547">Nucleotide-binding</keyword>
<keyword evidence="6" id="KW-0808">Transferase</keyword>
<keyword evidence="7 16" id="KW-0812">Transmembrane</keyword>
<reference evidence="19 20" key="1">
    <citation type="submission" date="2020-04" db="EMBL/GenBank/DDBJ databases">
        <title>Thalassotalea sp. M1531, isolated from the surface of marine red alga.</title>
        <authorList>
            <person name="Pang L."/>
            <person name="Lu D.-C."/>
        </authorList>
    </citation>
    <scope>NUCLEOTIDE SEQUENCE [LARGE SCALE GENOMIC DNA]</scope>
    <source>
        <strain evidence="19 20">M1531</strain>
    </source>
</reference>
<dbReference type="Pfam" id="PF02518">
    <property type="entry name" value="HATPase_c"/>
    <property type="match status" value="1"/>
</dbReference>
<evidence type="ECO:0000256" key="12">
    <source>
        <dbReference type="ARBA" id="ARBA00023012"/>
    </source>
</evidence>
<sequence length="907" mass="101849">MVIIPAIVIVILAGRQINDVNTQVEALEKSKQTAQFLQSLTQLSEISYLDTFESPKERHGELVDDLKRSANVIFSGDDLEPHLMLLEQYQEIVWSVLTAENIETRNDNILWQIEAYQELLLDIEKSASNNSTSTIDSHLKALFQLKWMVFWAVEEAWQSKRLIAYASTDADLALQVREDIQGLMQNQQLFVERFVIMNANEHQVNLLLKAFSDPAFEQTALYREQLLAQHLTGKLQPQDIAQGNAAFAARLALFKAVANEISQQFLLVVNKEVESFLQSRVILFSVIVVVIMLVLIAGINVARRVANKLTLVLEYLQEDNIKAQSLVSKVEGDDELSRFAKEVERLMLERRTQQENLVQAKNTAELAKEEAITASRAKSSFLANMSHEIRTPLNGVIGMSEVLAGTQLTAAQKDYVDTIDTSSQLLLSLINDVLDFSKIESGKLSLSEHSTSLRESVYDIAAIVSPKIKEKSLALSLTIDEKVPNRVMADDHRIRQVLMNLLSNAVKFTSNGSVKIKLAYLGEQQGKVQLLFEVTDTGVGISDEQQHNIFLAFAQEDASITKQFSGTGLGLTISRQLIELMGGEIGVESIKNKGSRFYFSLSLKDIENSERNKSKHQYSDIFLVCERTEMQESFIKEMHFLGVHLTGKFDSLASYKACNVQQQHIIIYVENQVQLTPETLSQLEQLNRSSSALCLVKHLNNDNADFDIEISSIVTYPLLGNRLIRALDSCQRTLIQNCKPNEVIGKPEEPSNNKLLSSHSNEQIISQNVTRQAKQTIPEKNSGEAIKVLLVEDNKINQKVAILLLEKAGYQYQVANDGQEALDIYCDDHNFDVILMDLMMPVKDGFAATIELREFEKAQQLNQTPIIALTASVIDDDIQRCFDTGMNAYIPKPVKGDKLYSEIESLT</sequence>
<gene>
    <name evidence="19" type="ORF">HII17_18555</name>
</gene>
<keyword evidence="20" id="KW-1185">Reference proteome</keyword>
<name>A0A7Y0LFJ5_9GAMM</name>
<keyword evidence="4" id="KW-1003">Cell membrane</keyword>
<keyword evidence="11 16" id="KW-1133">Transmembrane helix</keyword>
<dbReference type="Pfam" id="PF00072">
    <property type="entry name" value="Response_reg"/>
    <property type="match status" value="1"/>
</dbReference>
<dbReference type="PRINTS" id="PR00344">
    <property type="entry name" value="BCTRLSENSOR"/>
</dbReference>
<protein>
    <recommendedName>
        <fullName evidence="3">histidine kinase</fullName>
        <ecNumber evidence="3">2.7.13.3</ecNumber>
    </recommendedName>
</protein>
<dbReference type="CDD" id="cd17546">
    <property type="entry name" value="REC_hyHK_CKI1_RcsC-like"/>
    <property type="match status" value="1"/>
</dbReference>
<dbReference type="PANTHER" id="PTHR45339:SF5">
    <property type="entry name" value="HISTIDINE KINASE"/>
    <property type="match status" value="1"/>
</dbReference>